<dbReference type="GO" id="GO:0016491">
    <property type="term" value="F:oxidoreductase activity"/>
    <property type="evidence" value="ECO:0007669"/>
    <property type="project" value="UniProtKB-KW"/>
</dbReference>
<keyword evidence="7" id="KW-1185">Reference proteome</keyword>
<dbReference type="InterPro" id="IPR015939">
    <property type="entry name" value="Fum_Rdtase/Succ_DH_flav-like_C"/>
</dbReference>
<dbReference type="PANTHER" id="PTHR11632:SF51">
    <property type="entry name" value="SUCCINATE DEHYDROGENASE [UBIQUINONE] FLAVOPROTEIN SUBUNIT, MITOCHONDRIAL"/>
    <property type="match status" value="1"/>
</dbReference>
<evidence type="ECO:0000259" key="4">
    <source>
        <dbReference type="Pfam" id="PF00890"/>
    </source>
</evidence>
<dbReference type="Proteomes" id="UP000198426">
    <property type="component" value="Unassembled WGS sequence"/>
</dbReference>
<name>A0A239C9C7_9RHOB</name>
<evidence type="ECO:0000313" key="6">
    <source>
        <dbReference type="EMBL" id="SNS16710.1"/>
    </source>
</evidence>
<dbReference type="PIRSF" id="PIRSF000171">
    <property type="entry name" value="SDHA_APRA_LASPO"/>
    <property type="match status" value="1"/>
</dbReference>
<dbReference type="Pfam" id="PF02910">
    <property type="entry name" value="Succ_DH_flav_C"/>
    <property type="match status" value="1"/>
</dbReference>
<keyword evidence="2" id="KW-0560">Oxidoreductase</keyword>
<dbReference type="SUPFAM" id="SSF46977">
    <property type="entry name" value="Succinate dehydrogenase/fumarate reductase flavoprotein C-terminal domain"/>
    <property type="match status" value="1"/>
</dbReference>
<feature type="region of interest" description="Disordered" evidence="3">
    <location>
        <begin position="1"/>
        <end position="24"/>
    </location>
</feature>
<feature type="domain" description="FAD-dependent oxidoreductase 2 FAD-binding" evidence="4">
    <location>
        <begin position="66"/>
        <end position="160"/>
    </location>
</feature>
<dbReference type="PANTHER" id="PTHR11632">
    <property type="entry name" value="SUCCINATE DEHYDROGENASE 2 FLAVOPROTEIN SUBUNIT"/>
    <property type="match status" value="1"/>
</dbReference>
<dbReference type="InterPro" id="IPR037099">
    <property type="entry name" value="Fum_R/Succ_DH_flav-like_C_sf"/>
</dbReference>
<feature type="domain" description="Fumarate reductase/succinate dehydrogenase flavoprotein-like C-terminal" evidence="5">
    <location>
        <begin position="500"/>
        <end position="595"/>
    </location>
</feature>
<evidence type="ECO:0000313" key="7">
    <source>
        <dbReference type="Proteomes" id="UP000198426"/>
    </source>
</evidence>
<dbReference type="SUPFAM" id="SSF51905">
    <property type="entry name" value="FAD/NAD(P)-binding domain"/>
    <property type="match status" value="1"/>
</dbReference>
<proteinExistence type="predicted"/>
<dbReference type="OrthoDB" id="9805351at2"/>
<dbReference type="EMBL" id="FZOY01000001">
    <property type="protein sequence ID" value="SNS16710.1"/>
    <property type="molecule type" value="Genomic_DNA"/>
</dbReference>
<dbReference type="PRINTS" id="PR00368">
    <property type="entry name" value="FADPNR"/>
</dbReference>
<dbReference type="Pfam" id="PF00890">
    <property type="entry name" value="FAD_binding_2"/>
    <property type="match status" value="1"/>
</dbReference>
<reference evidence="6 7" key="1">
    <citation type="submission" date="2017-06" db="EMBL/GenBank/DDBJ databases">
        <authorList>
            <person name="Kim H.J."/>
            <person name="Triplett B.A."/>
        </authorList>
    </citation>
    <scope>NUCLEOTIDE SEQUENCE [LARGE SCALE GENOMIC DNA]</scope>
    <source>
        <strain evidence="6 7">DSM 29339</strain>
    </source>
</reference>
<evidence type="ECO:0000256" key="3">
    <source>
        <dbReference type="SAM" id="MobiDB-lite"/>
    </source>
</evidence>
<evidence type="ECO:0000256" key="1">
    <source>
        <dbReference type="ARBA" id="ARBA00022630"/>
    </source>
</evidence>
<dbReference type="AlphaFoldDB" id="A0A239C9C7"/>
<accession>A0A239C9C7</accession>
<dbReference type="InterPro" id="IPR006311">
    <property type="entry name" value="TAT_signal"/>
</dbReference>
<sequence>MRPVSQPKEHHMTRNPPGRTPFSTLSRRDLLTIGAVGATALAAPAVIRNLGARPMGQSVKESYDTDVLVIGSGFAGTFAAVEASQKGQRVLMLDKGSVGWSGLSPWASDSRPFDPAIYDREEWMENMSTNCEWINDRGWFDIFMDESLSILDTLDAWGASRCKPFERSRVFRRVLEENGVEIVERVMVTSLLKDAAGRVAGAVGFTFDDTSQDCRAITVTAKATILCTGAGAYKSPGFPNWGQTFDGDAMAYEAGAAITGKEFHDTHGTFSNHSAASYQNWNWAQEVTGAFIMVGAPDRATGGLTIDAALRASASGVARGGGAPGGGTEMPPDMAAMAAAAEKNLAYKGKGFLAREGLTLDFGLPPEGPPPGDGPNKGYQVGGATAGMGVHKSEGVFCADYTCKADGVEGLYAAGDALGSMLCGASYPGRGFSSYGSAIQGRRAARFASEAVAATSTSEVPQSEIDTKIAAMWAPRERQQGYSPDWVTQVLQGTMTPFHILYIKEERRLAGALSSIEYLRKHIVPNLIASSGHELRLAHETANMLLNAEMKLRAGLFRTESRGTHFREDYPARNDDDWHCWVLMRRGTDGAMRMSKHMLPEAWKPDASASYRDTYPRSYPGEDAFRATGQAG</sequence>
<dbReference type="InterPro" id="IPR036188">
    <property type="entry name" value="FAD/NAD-bd_sf"/>
</dbReference>
<protein>
    <submittedName>
        <fullName evidence="6">Succinate dehydrogenase/fumarate reductase, flavoprotein subunit</fullName>
    </submittedName>
</protein>
<dbReference type="InterPro" id="IPR030664">
    <property type="entry name" value="SdhA/FrdA/AprA"/>
</dbReference>
<dbReference type="InterPro" id="IPR003953">
    <property type="entry name" value="FAD-dep_OxRdtase_2_FAD-bd"/>
</dbReference>
<evidence type="ECO:0000259" key="5">
    <source>
        <dbReference type="Pfam" id="PF02910"/>
    </source>
</evidence>
<dbReference type="Gene3D" id="3.50.50.60">
    <property type="entry name" value="FAD/NAD(P)-binding domain"/>
    <property type="match status" value="2"/>
</dbReference>
<dbReference type="PRINTS" id="PR00411">
    <property type="entry name" value="PNDRDTASEI"/>
</dbReference>
<dbReference type="PROSITE" id="PS51318">
    <property type="entry name" value="TAT"/>
    <property type="match status" value="1"/>
</dbReference>
<organism evidence="6 7">
    <name type="scientific">Tropicimonas sediminicola</name>
    <dbReference type="NCBI Taxonomy" id="1031541"/>
    <lineage>
        <taxon>Bacteria</taxon>
        <taxon>Pseudomonadati</taxon>
        <taxon>Pseudomonadota</taxon>
        <taxon>Alphaproteobacteria</taxon>
        <taxon>Rhodobacterales</taxon>
        <taxon>Roseobacteraceae</taxon>
        <taxon>Tropicimonas</taxon>
    </lineage>
</organism>
<gene>
    <name evidence="6" type="ORF">SAMN05421757_101160</name>
</gene>
<keyword evidence="1" id="KW-0285">Flavoprotein</keyword>
<evidence type="ECO:0000256" key="2">
    <source>
        <dbReference type="ARBA" id="ARBA00023002"/>
    </source>
</evidence>